<reference evidence="2" key="1">
    <citation type="journal article" date="2020" name="Cell">
        <title>Large-Scale Comparative Analyses of Tick Genomes Elucidate Their Genetic Diversity and Vector Capacities.</title>
        <authorList>
            <consortium name="Tick Genome and Microbiome Consortium (TIGMIC)"/>
            <person name="Jia N."/>
            <person name="Wang J."/>
            <person name="Shi W."/>
            <person name="Du L."/>
            <person name="Sun Y."/>
            <person name="Zhan W."/>
            <person name="Jiang J.F."/>
            <person name="Wang Q."/>
            <person name="Zhang B."/>
            <person name="Ji P."/>
            <person name="Bell-Sakyi L."/>
            <person name="Cui X.M."/>
            <person name="Yuan T.T."/>
            <person name="Jiang B.G."/>
            <person name="Yang W.F."/>
            <person name="Lam T.T."/>
            <person name="Chang Q.C."/>
            <person name="Ding S.J."/>
            <person name="Wang X.J."/>
            <person name="Zhu J.G."/>
            <person name="Ruan X.D."/>
            <person name="Zhao L."/>
            <person name="Wei J.T."/>
            <person name="Ye R.Z."/>
            <person name="Que T.C."/>
            <person name="Du C.H."/>
            <person name="Zhou Y.H."/>
            <person name="Cheng J.X."/>
            <person name="Dai P.F."/>
            <person name="Guo W.B."/>
            <person name="Han X.H."/>
            <person name="Huang E.J."/>
            <person name="Li L.F."/>
            <person name="Wei W."/>
            <person name="Gao Y.C."/>
            <person name="Liu J.Z."/>
            <person name="Shao H.Z."/>
            <person name="Wang X."/>
            <person name="Wang C.C."/>
            <person name="Yang T.C."/>
            <person name="Huo Q.B."/>
            <person name="Li W."/>
            <person name="Chen H.Y."/>
            <person name="Chen S.E."/>
            <person name="Zhou L.G."/>
            <person name="Ni X.B."/>
            <person name="Tian J.H."/>
            <person name="Sheng Y."/>
            <person name="Liu T."/>
            <person name="Pan Y.S."/>
            <person name="Xia L.Y."/>
            <person name="Li J."/>
            <person name="Zhao F."/>
            <person name="Cao W.C."/>
        </authorList>
    </citation>
    <scope>NUCLEOTIDE SEQUENCE</scope>
    <source>
        <strain evidence="2">Rmic-2018</strain>
    </source>
</reference>
<reference evidence="2" key="2">
    <citation type="submission" date="2021-09" db="EMBL/GenBank/DDBJ databases">
        <authorList>
            <person name="Jia N."/>
            <person name="Wang J."/>
            <person name="Shi W."/>
            <person name="Du L."/>
            <person name="Sun Y."/>
            <person name="Zhan W."/>
            <person name="Jiang J."/>
            <person name="Wang Q."/>
            <person name="Zhang B."/>
            <person name="Ji P."/>
            <person name="Sakyi L.B."/>
            <person name="Cui X."/>
            <person name="Yuan T."/>
            <person name="Jiang B."/>
            <person name="Yang W."/>
            <person name="Lam T.T.-Y."/>
            <person name="Chang Q."/>
            <person name="Ding S."/>
            <person name="Wang X."/>
            <person name="Zhu J."/>
            <person name="Ruan X."/>
            <person name="Zhao L."/>
            <person name="Wei J."/>
            <person name="Que T."/>
            <person name="Du C."/>
            <person name="Cheng J."/>
            <person name="Dai P."/>
            <person name="Han X."/>
            <person name="Huang E."/>
            <person name="Gao Y."/>
            <person name="Liu J."/>
            <person name="Shao H."/>
            <person name="Ye R."/>
            <person name="Li L."/>
            <person name="Wei W."/>
            <person name="Wang X."/>
            <person name="Wang C."/>
            <person name="Huo Q."/>
            <person name="Li W."/>
            <person name="Guo W."/>
            <person name="Chen H."/>
            <person name="Chen S."/>
            <person name="Zhou L."/>
            <person name="Zhou L."/>
            <person name="Ni X."/>
            <person name="Tian J."/>
            <person name="Zhou Y."/>
            <person name="Sheng Y."/>
            <person name="Liu T."/>
            <person name="Pan Y."/>
            <person name="Xia L."/>
            <person name="Li J."/>
            <person name="Zhao F."/>
            <person name="Cao W."/>
        </authorList>
    </citation>
    <scope>NUCLEOTIDE SEQUENCE</scope>
    <source>
        <strain evidence="2">Rmic-2018</strain>
        <tissue evidence="2">Larvae</tissue>
    </source>
</reference>
<dbReference type="Gene3D" id="1.10.10.60">
    <property type="entry name" value="Homeodomain-like"/>
    <property type="match status" value="1"/>
</dbReference>
<dbReference type="Proteomes" id="UP000821866">
    <property type="component" value="Chromosome 1"/>
</dbReference>
<evidence type="ECO:0000313" key="3">
    <source>
        <dbReference type="Proteomes" id="UP000821866"/>
    </source>
</evidence>
<dbReference type="VEuPathDB" id="VectorBase:LOC119185236"/>
<dbReference type="InterPro" id="IPR009057">
    <property type="entry name" value="Homeodomain-like_sf"/>
</dbReference>
<accession>A0A9J6F7Z2</accession>
<dbReference type="GO" id="GO:0005634">
    <property type="term" value="C:nucleus"/>
    <property type="evidence" value="ECO:0007669"/>
    <property type="project" value="UniProtKB-SubCell"/>
</dbReference>
<evidence type="ECO:0000256" key="1">
    <source>
        <dbReference type="ARBA" id="ARBA00004123"/>
    </source>
</evidence>
<comment type="caution">
    <text evidence="2">The sequence shown here is derived from an EMBL/GenBank/DDBJ whole genome shotgun (WGS) entry which is preliminary data.</text>
</comment>
<gene>
    <name evidence="2" type="ORF">HPB51_021347</name>
</gene>
<proteinExistence type="predicted"/>
<keyword evidence="3" id="KW-1185">Reference proteome</keyword>
<organism evidence="2 3">
    <name type="scientific">Rhipicephalus microplus</name>
    <name type="common">Cattle tick</name>
    <name type="synonym">Boophilus microplus</name>
    <dbReference type="NCBI Taxonomy" id="6941"/>
    <lineage>
        <taxon>Eukaryota</taxon>
        <taxon>Metazoa</taxon>
        <taxon>Ecdysozoa</taxon>
        <taxon>Arthropoda</taxon>
        <taxon>Chelicerata</taxon>
        <taxon>Arachnida</taxon>
        <taxon>Acari</taxon>
        <taxon>Parasitiformes</taxon>
        <taxon>Ixodida</taxon>
        <taxon>Ixodoidea</taxon>
        <taxon>Ixodidae</taxon>
        <taxon>Rhipicephalinae</taxon>
        <taxon>Rhipicephalus</taxon>
        <taxon>Boophilus</taxon>
    </lineage>
</organism>
<dbReference type="AlphaFoldDB" id="A0A9J6F7Z2"/>
<sequence>MNKELSMLSSASRASIKRGKYVTISMAKKAAIIKLAESGRLRADAAKELQISKQTLLDYIKNKQKIWEAAEKSTGCHQKNVSQGTYPKIEEALLVRLKSTVASKVSVSEGLLKQKAEMMALQMNIEGFKSMTSTMLHNCFRHAGFELNGESAVVDEDSVVDQVLESKQLIDDLRTAGVDIPSDVSFSEFACVDSELELCTGLTDEEIICLVLAQSESDDDDDNFPATTQTTQAELMQALATLSSAYSDMTTPAEMRADVLARKRSMVQKRINNFFRPPAQ</sequence>
<dbReference type="EMBL" id="JABSTU010000001">
    <property type="protein sequence ID" value="KAH8042263.1"/>
    <property type="molecule type" value="Genomic_DNA"/>
</dbReference>
<dbReference type="SUPFAM" id="SSF46689">
    <property type="entry name" value="Homeodomain-like"/>
    <property type="match status" value="1"/>
</dbReference>
<name>A0A9J6F7Z2_RHIMP</name>
<evidence type="ECO:0008006" key="4">
    <source>
        <dbReference type="Google" id="ProtNLM"/>
    </source>
</evidence>
<protein>
    <recommendedName>
        <fullName evidence="4">HTH psq-type domain-containing protein</fullName>
    </recommendedName>
</protein>
<evidence type="ECO:0000313" key="2">
    <source>
        <dbReference type="EMBL" id="KAH8042263.1"/>
    </source>
</evidence>
<comment type="subcellular location">
    <subcellularLocation>
        <location evidence="1">Nucleus</location>
    </subcellularLocation>
</comment>